<dbReference type="InterPro" id="IPR017972">
    <property type="entry name" value="Cyt_P450_CS"/>
</dbReference>
<protein>
    <submittedName>
        <fullName evidence="15">Cytochrome P450</fullName>
    </submittedName>
</protein>
<dbReference type="Gene3D" id="1.10.630.10">
    <property type="entry name" value="Cytochrome P450"/>
    <property type="match status" value="1"/>
</dbReference>
<evidence type="ECO:0000256" key="9">
    <source>
        <dbReference type="ARBA" id="ARBA00023002"/>
    </source>
</evidence>
<evidence type="ECO:0000256" key="4">
    <source>
        <dbReference type="ARBA" id="ARBA00010617"/>
    </source>
</evidence>
<comment type="cofactor">
    <cofactor evidence="1 13">
        <name>heme</name>
        <dbReference type="ChEBI" id="CHEBI:30413"/>
    </cofactor>
</comment>
<dbReference type="InterPro" id="IPR001128">
    <property type="entry name" value="Cyt_P450"/>
</dbReference>
<dbReference type="InterPro" id="IPR050121">
    <property type="entry name" value="Cytochrome_P450_monoxygenase"/>
</dbReference>
<dbReference type="STRING" id="436010.A0A166V833"/>
<keyword evidence="11 14" id="KW-0503">Monooxygenase</keyword>
<keyword evidence="9 14" id="KW-0560">Oxidoreductase</keyword>
<evidence type="ECO:0000256" key="3">
    <source>
        <dbReference type="ARBA" id="ARBA00004721"/>
    </source>
</evidence>
<evidence type="ECO:0000256" key="8">
    <source>
        <dbReference type="ARBA" id="ARBA00022989"/>
    </source>
</evidence>
<dbReference type="PANTHER" id="PTHR24305">
    <property type="entry name" value="CYTOCHROME P450"/>
    <property type="match status" value="1"/>
</dbReference>
<feature type="binding site" description="axial binding residue" evidence="13">
    <location>
        <position position="452"/>
    </location>
    <ligand>
        <name>heme</name>
        <dbReference type="ChEBI" id="CHEBI:30413"/>
    </ligand>
    <ligandPart>
        <name>Fe</name>
        <dbReference type="ChEBI" id="CHEBI:18248"/>
    </ligandPart>
</feature>
<dbReference type="PRINTS" id="PR00465">
    <property type="entry name" value="EP450IV"/>
</dbReference>
<evidence type="ECO:0000256" key="11">
    <source>
        <dbReference type="ARBA" id="ARBA00023033"/>
    </source>
</evidence>
<dbReference type="GO" id="GO:0020037">
    <property type="term" value="F:heme binding"/>
    <property type="evidence" value="ECO:0007669"/>
    <property type="project" value="InterPro"/>
</dbReference>
<dbReference type="EMBL" id="KV417486">
    <property type="protein sequence ID" value="KZP32439.1"/>
    <property type="molecule type" value="Genomic_DNA"/>
</dbReference>
<keyword evidence="10 13" id="KW-0408">Iron</keyword>
<reference evidence="15 16" key="1">
    <citation type="journal article" date="2016" name="Mol. Biol. Evol.">
        <title>Comparative Genomics of Early-Diverging Mushroom-Forming Fungi Provides Insights into the Origins of Lignocellulose Decay Capabilities.</title>
        <authorList>
            <person name="Nagy L.G."/>
            <person name="Riley R."/>
            <person name="Tritt A."/>
            <person name="Adam C."/>
            <person name="Daum C."/>
            <person name="Floudas D."/>
            <person name="Sun H."/>
            <person name="Yadav J.S."/>
            <person name="Pangilinan J."/>
            <person name="Larsson K.H."/>
            <person name="Matsuura K."/>
            <person name="Barry K."/>
            <person name="Labutti K."/>
            <person name="Kuo R."/>
            <person name="Ohm R.A."/>
            <person name="Bhattacharya S.S."/>
            <person name="Shirouzu T."/>
            <person name="Yoshinaga Y."/>
            <person name="Martin F.M."/>
            <person name="Grigoriev I.V."/>
            <person name="Hibbett D.S."/>
        </authorList>
    </citation>
    <scope>NUCLEOTIDE SEQUENCE [LARGE SCALE GENOMIC DNA]</scope>
    <source>
        <strain evidence="15 16">CBS 109695</strain>
    </source>
</reference>
<sequence>MFPVAQLSFAFVGLFILRFIYRQTVVRYALRHVPGPNASSFLWGEEWKLFHNAPGALYVDMHKEFGKVVKFSGAFGHQMLSISDPRAVSFIVGEGTYLFPKPSGVRAWFKALLGEGILWVEGKEAHERQRRALAPALNPQSIRNITPVFYETAAKMAAQWSRQIDENGSEELEIEVTNWAGRFALDTIGIAAFSHDFNCLSGEPSVLADSLDGLTNNENSLSSFYMRALFWVFPPVLRIGKKGSMIRQVRSVLGDIATRLWHDAKVTGDANDKTLISLMLKAENALSSQHMSEEEIASQLRSVIQAAYEPVSATIAWILYELSVNPNLQEELRTELATASDPTFDELNNQYPLLDAVLKEVLRIHPPILENHHQADDTITVPLSEPLPGTNEMHLIIPKGTILEIPLNIIQRDPSVWGSDADVFRPHRWLERAQKEHRRQDLFAFSDGPRMCMGRAFASAEIKALTVTLLRQFSFSCFYDIEAFQSFVIRPRIKGQGPSSLPLLVRKVTY</sequence>
<comment type="subcellular location">
    <subcellularLocation>
        <location evidence="2">Membrane</location>
    </subcellularLocation>
</comment>
<keyword evidence="6" id="KW-0812">Transmembrane</keyword>
<gene>
    <name evidence="15" type="ORF">FIBSPDRAFT_848855</name>
</gene>
<comment type="similarity">
    <text evidence="4 14">Belongs to the cytochrome P450 family.</text>
</comment>
<evidence type="ECO:0000256" key="14">
    <source>
        <dbReference type="RuleBase" id="RU000461"/>
    </source>
</evidence>
<evidence type="ECO:0000256" key="2">
    <source>
        <dbReference type="ARBA" id="ARBA00004370"/>
    </source>
</evidence>
<dbReference type="PROSITE" id="PS00086">
    <property type="entry name" value="CYTOCHROME_P450"/>
    <property type="match status" value="1"/>
</dbReference>
<evidence type="ECO:0000256" key="1">
    <source>
        <dbReference type="ARBA" id="ARBA00001971"/>
    </source>
</evidence>
<dbReference type="GO" id="GO:0004497">
    <property type="term" value="F:monooxygenase activity"/>
    <property type="evidence" value="ECO:0007669"/>
    <property type="project" value="UniProtKB-KW"/>
</dbReference>
<evidence type="ECO:0000313" key="15">
    <source>
        <dbReference type="EMBL" id="KZP32439.1"/>
    </source>
</evidence>
<dbReference type="SUPFAM" id="SSF48264">
    <property type="entry name" value="Cytochrome P450"/>
    <property type="match status" value="1"/>
</dbReference>
<accession>A0A166V833</accession>
<dbReference type="PRINTS" id="PR00385">
    <property type="entry name" value="P450"/>
</dbReference>
<keyword evidence="5 13" id="KW-0349">Heme</keyword>
<dbReference type="Pfam" id="PF00067">
    <property type="entry name" value="p450"/>
    <property type="match status" value="1"/>
</dbReference>
<keyword evidence="7 13" id="KW-0479">Metal-binding</keyword>
<organism evidence="15 16">
    <name type="scientific">Athelia psychrophila</name>
    <dbReference type="NCBI Taxonomy" id="1759441"/>
    <lineage>
        <taxon>Eukaryota</taxon>
        <taxon>Fungi</taxon>
        <taxon>Dikarya</taxon>
        <taxon>Basidiomycota</taxon>
        <taxon>Agaricomycotina</taxon>
        <taxon>Agaricomycetes</taxon>
        <taxon>Agaricomycetidae</taxon>
        <taxon>Atheliales</taxon>
        <taxon>Atheliaceae</taxon>
        <taxon>Athelia</taxon>
    </lineage>
</organism>
<evidence type="ECO:0000256" key="13">
    <source>
        <dbReference type="PIRSR" id="PIRSR602403-1"/>
    </source>
</evidence>
<dbReference type="PANTHER" id="PTHR24305:SF166">
    <property type="entry name" value="CYTOCHROME P450 12A4, MITOCHONDRIAL-RELATED"/>
    <property type="match status" value="1"/>
</dbReference>
<keyword evidence="12" id="KW-0472">Membrane</keyword>
<evidence type="ECO:0000256" key="12">
    <source>
        <dbReference type="ARBA" id="ARBA00023136"/>
    </source>
</evidence>
<dbReference type="AlphaFoldDB" id="A0A166V833"/>
<dbReference type="GO" id="GO:0016705">
    <property type="term" value="F:oxidoreductase activity, acting on paired donors, with incorporation or reduction of molecular oxygen"/>
    <property type="evidence" value="ECO:0007669"/>
    <property type="project" value="InterPro"/>
</dbReference>
<evidence type="ECO:0000313" key="16">
    <source>
        <dbReference type="Proteomes" id="UP000076532"/>
    </source>
</evidence>
<evidence type="ECO:0000256" key="10">
    <source>
        <dbReference type="ARBA" id="ARBA00023004"/>
    </source>
</evidence>
<dbReference type="InterPro" id="IPR002403">
    <property type="entry name" value="Cyt_P450_E_grp-IV"/>
</dbReference>
<dbReference type="OrthoDB" id="1470350at2759"/>
<dbReference type="InterPro" id="IPR036396">
    <property type="entry name" value="Cyt_P450_sf"/>
</dbReference>
<evidence type="ECO:0000256" key="7">
    <source>
        <dbReference type="ARBA" id="ARBA00022723"/>
    </source>
</evidence>
<evidence type="ECO:0000256" key="5">
    <source>
        <dbReference type="ARBA" id="ARBA00022617"/>
    </source>
</evidence>
<comment type="pathway">
    <text evidence="3">Secondary metabolite biosynthesis; terpenoid biosynthesis.</text>
</comment>
<keyword evidence="8" id="KW-1133">Transmembrane helix</keyword>
<proteinExistence type="inferred from homology"/>
<dbReference type="GO" id="GO:0016020">
    <property type="term" value="C:membrane"/>
    <property type="evidence" value="ECO:0007669"/>
    <property type="project" value="UniProtKB-SubCell"/>
</dbReference>
<dbReference type="GO" id="GO:0005506">
    <property type="term" value="F:iron ion binding"/>
    <property type="evidence" value="ECO:0007669"/>
    <property type="project" value="InterPro"/>
</dbReference>
<name>A0A166V833_9AGAM</name>
<evidence type="ECO:0000256" key="6">
    <source>
        <dbReference type="ARBA" id="ARBA00022692"/>
    </source>
</evidence>
<keyword evidence="16" id="KW-1185">Reference proteome</keyword>
<dbReference type="Proteomes" id="UP000076532">
    <property type="component" value="Unassembled WGS sequence"/>
</dbReference>